<keyword evidence="3" id="KW-1185">Reference proteome</keyword>
<reference evidence="2 3" key="1">
    <citation type="submission" date="2021-04" db="EMBL/GenBank/DDBJ databases">
        <title>Allobacillus sp. nov. SKP8-2 isolated from shrimp paste.</title>
        <authorList>
            <person name="Tanasupawat S."/>
            <person name="Yiamsombat S."/>
            <person name="Kanchanasin P."/>
            <person name="Kuncharoen N."/>
        </authorList>
    </citation>
    <scope>NUCLEOTIDE SEQUENCE [LARGE SCALE GENOMIC DNA]</scope>
    <source>
        <strain evidence="2 3">SKP8-2</strain>
    </source>
</reference>
<accession>A0A941CXY3</accession>
<comment type="caution">
    <text evidence="2">The sequence shown here is derived from an EMBL/GenBank/DDBJ whole genome shotgun (WGS) entry which is preliminary data.</text>
</comment>
<evidence type="ECO:0000313" key="3">
    <source>
        <dbReference type="Proteomes" id="UP000675431"/>
    </source>
</evidence>
<feature type="transmembrane region" description="Helical" evidence="1">
    <location>
        <begin position="6"/>
        <end position="26"/>
    </location>
</feature>
<keyword evidence="1" id="KW-0812">Transmembrane</keyword>
<evidence type="ECO:0000256" key="1">
    <source>
        <dbReference type="SAM" id="Phobius"/>
    </source>
</evidence>
<dbReference type="Proteomes" id="UP000675431">
    <property type="component" value="Unassembled WGS sequence"/>
</dbReference>
<keyword evidence="1" id="KW-1133">Transmembrane helix</keyword>
<sequence length="29" mass="3116">MKGAFVSSLIVGAIIILMWVAVYALYQAS</sequence>
<proteinExistence type="predicted"/>
<organism evidence="2 3">
    <name type="scientific">Allobacillus saliphilus</name>
    <dbReference type="NCBI Taxonomy" id="2912308"/>
    <lineage>
        <taxon>Bacteria</taxon>
        <taxon>Bacillati</taxon>
        <taxon>Bacillota</taxon>
        <taxon>Bacilli</taxon>
        <taxon>Bacillales</taxon>
        <taxon>Bacillaceae</taxon>
        <taxon>Allobacillus</taxon>
    </lineage>
</organism>
<protein>
    <submittedName>
        <fullName evidence="2">Cytochrome C oxidase subunit II</fullName>
    </submittedName>
</protein>
<gene>
    <name evidence="2" type="ORF">KC820_11710</name>
</gene>
<dbReference type="AlphaFoldDB" id="A0A941CXY3"/>
<keyword evidence="1" id="KW-0472">Membrane</keyword>
<dbReference type="EMBL" id="JAGSIE010000039">
    <property type="protein sequence ID" value="MBR7554791.1"/>
    <property type="molecule type" value="Genomic_DNA"/>
</dbReference>
<evidence type="ECO:0000313" key="2">
    <source>
        <dbReference type="EMBL" id="MBR7554791.1"/>
    </source>
</evidence>
<name>A0A941CXY3_9BACI</name>